<sequence length="236" mass="25203">MRADFLAPSNEYLEALLVAIAGEAASCASATAGVPVRDDGCWTRKAFSLPRASATTNSPSRQTVWPFMCTLSTAPLRFLDWNGDHTLLLVLSEDTALSTSTSITDSLSLRLKILIGLSCNLATISSNVNLSSATAESSSGSVSAMPMAAVTGWPTCWASRLGVSPTEKQSTESKLSHKAFWASLVGRKPAPGYSSCETNSEYTDTSHDTCRPLPFDMVIRARSSLLVTLVTWICLL</sequence>
<evidence type="ECO:0000313" key="2">
    <source>
        <dbReference type="Proteomes" id="UP000788993"/>
    </source>
</evidence>
<dbReference type="EMBL" id="JAEUBD010000382">
    <property type="protein sequence ID" value="KAH3675306.1"/>
    <property type="molecule type" value="Genomic_DNA"/>
</dbReference>
<organism evidence="1 2">
    <name type="scientific">Ogataea polymorpha</name>
    <dbReference type="NCBI Taxonomy" id="460523"/>
    <lineage>
        <taxon>Eukaryota</taxon>
        <taxon>Fungi</taxon>
        <taxon>Dikarya</taxon>
        <taxon>Ascomycota</taxon>
        <taxon>Saccharomycotina</taxon>
        <taxon>Pichiomycetes</taxon>
        <taxon>Pichiales</taxon>
        <taxon>Pichiaceae</taxon>
        <taxon>Ogataea</taxon>
    </lineage>
</organism>
<proteinExistence type="predicted"/>
<dbReference type="Proteomes" id="UP000788993">
    <property type="component" value="Unassembled WGS sequence"/>
</dbReference>
<keyword evidence="2" id="KW-1185">Reference proteome</keyword>
<comment type="caution">
    <text evidence="1">The sequence shown here is derived from an EMBL/GenBank/DDBJ whole genome shotgun (WGS) entry which is preliminary data.</text>
</comment>
<reference evidence="1" key="2">
    <citation type="submission" date="2021-01" db="EMBL/GenBank/DDBJ databases">
        <authorList>
            <person name="Schikora-Tamarit M.A."/>
        </authorList>
    </citation>
    <scope>NUCLEOTIDE SEQUENCE</scope>
    <source>
        <strain evidence="1">NCAIM Y.01608</strain>
    </source>
</reference>
<gene>
    <name evidence="1" type="ORF">OGATHE_001646</name>
</gene>
<accession>A0A9P8TEE4</accession>
<reference evidence="1" key="1">
    <citation type="journal article" date="2021" name="Open Biol.">
        <title>Shared evolutionary footprints suggest mitochondrial oxidative damage underlies multiple complex I losses in fungi.</title>
        <authorList>
            <person name="Schikora-Tamarit M.A."/>
            <person name="Marcet-Houben M."/>
            <person name="Nosek J."/>
            <person name="Gabaldon T."/>
        </authorList>
    </citation>
    <scope>NUCLEOTIDE SEQUENCE</scope>
    <source>
        <strain evidence="1">NCAIM Y.01608</strain>
    </source>
</reference>
<protein>
    <submittedName>
        <fullName evidence="1">Uncharacterized protein</fullName>
    </submittedName>
</protein>
<name>A0A9P8TEE4_9ASCO</name>
<evidence type="ECO:0000313" key="1">
    <source>
        <dbReference type="EMBL" id="KAH3675306.1"/>
    </source>
</evidence>
<dbReference type="AlphaFoldDB" id="A0A9P8TEE4"/>